<dbReference type="PROSITE" id="PS50928">
    <property type="entry name" value="ABC_TM1"/>
    <property type="match status" value="1"/>
</dbReference>
<feature type="transmembrane region" description="Helical" evidence="7">
    <location>
        <begin position="118"/>
        <end position="138"/>
    </location>
</feature>
<feature type="transmembrane region" description="Helical" evidence="7">
    <location>
        <begin position="21"/>
        <end position="51"/>
    </location>
</feature>
<dbReference type="InterPro" id="IPR000515">
    <property type="entry name" value="MetI-like"/>
</dbReference>
<feature type="transmembrane region" description="Helical" evidence="7">
    <location>
        <begin position="266"/>
        <end position="294"/>
    </location>
</feature>
<dbReference type="SUPFAM" id="SSF161098">
    <property type="entry name" value="MetI-like"/>
    <property type="match status" value="1"/>
</dbReference>
<comment type="subcellular location">
    <subcellularLocation>
        <location evidence="1 7">Cell membrane</location>
        <topology evidence="1 7">Multi-pass membrane protein</topology>
    </subcellularLocation>
</comment>
<protein>
    <submittedName>
        <fullName evidence="9">Sugar ABC transporter permease</fullName>
    </submittedName>
</protein>
<feature type="transmembrane region" description="Helical" evidence="7">
    <location>
        <begin position="85"/>
        <end position="106"/>
    </location>
</feature>
<feature type="transmembrane region" description="Helical" evidence="7">
    <location>
        <begin position="224"/>
        <end position="246"/>
    </location>
</feature>
<dbReference type="GO" id="GO:0055085">
    <property type="term" value="P:transmembrane transport"/>
    <property type="evidence" value="ECO:0007669"/>
    <property type="project" value="InterPro"/>
</dbReference>
<dbReference type="PANTHER" id="PTHR30193:SF1">
    <property type="entry name" value="ABC TRANSPORTER PERMEASE PROTEIN YESP-RELATED"/>
    <property type="match status" value="1"/>
</dbReference>
<feature type="transmembrane region" description="Helical" evidence="7">
    <location>
        <begin position="167"/>
        <end position="191"/>
    </location>
</feature>
<dbReference type="Gene3D" id="1.10.3720.10">
    <property type="entry name" value="MetI-like"/>
    <property type="match status" value="1"/>
</dbReference>
<name>A0A6B1DVT3_9CHLR</name>
<evidence type="ECO:0000256" key="4">
    <source>
        <dbReference type="ARBA" id="ARBA00022692"/>
    </source>
</evidence>
<gene>
    <name evidence="9" type="ORF">F4Y08_14070</name>
</gene>
<evidence type="ECO:0000313" key="9">
    <source>
        <dbReference type="EMBL" id="MYD91441.1"/>
    </source>
</evidence>
<sequence>MAAVGAGGAERPRLSLRWREAINFYLFLAPWILGFLAFTAIPIVASLFLGFTKYNAISPPDFVGLKNFRFLYDDQIFWKSLRVTLTYTVVFVPLQLVSSLLLAMLLNLRVPSMRTIRTIYYLPSILPTVVTGLVWIWLFNADFGLINFFLYKAFEIRGPNWLGSERWVMSAVIISGLWALGGGVIIFLAALQNVPGEFYEAAELDGANILHRFWHVTVPMISPVILYNLMIAMILSLQVFTRIYVLTQGGPNYASYFYNLYVYDNAFSYLKLGLASAQAWILFVLILLLTVLALRTSGRWVHYSGGV</sequence>
<dbReference type="InterPro" id="IPR051393">
    <property type="entry name" value="ABC_transporter_permease"/>
</dbReference>
<dbReference type="EMBL" id="VXPY01000095">
    <property type="protein sequence ID" value="MYD91441.1"/>
    <property type="molecule type" value="Genomic_DNA"/>
</dbReference>
<comment type="caution">
    <text evidence="9">The sequence shown here is derived from an EMBL/GenBank/DDBJ whole genome shotgun (WGS) entry which is preliminary data.</text>
</comment>
<keyword evidence="2 7" id="KW-0813">Transport</keyword>
<evidence type="ECO:0000256" key="1">
    <source>
        <dbReference type="ARBA" id="ARBA00004651"/>
    </source>
</evidence>
<organism evidence="9">
    <name type="scientific">Caldilineaceae bacterium SB0662_bin_9</name>
    <dbReference type="NCBI Taxonomy" id="2605258"/>
    <lineage>
        <taxon>Bacteria</taxon>
        <taxon>Bacillati</taxon>
        <taxon>Chloroflexota</taxon>
        <taxon>Caldilineae</taxon>
        <taxon>Caldilineales</taxon>
        <taxon>Caldilineaceae</taxon>
    </lineage>
</organism>
<evidence type="ECO:0000256" key="7">
    <source>
        <dbReference type="RuleBase" id="RU363032"/>
    </source>
</evidence>
<keyword evidence="4 7" id="KW-0812">Transmembrane</keyword>
<evidence type="ECO:0000256" key="3">
    <source>
        <dbReference type="ARBA" id="ARBA00022475"/>
    </source>
</evidence>
<evidence type="ECO:0000259" key="8">
    <source>
        <dbReference type="PROSITE" id="PS50928"/>
    </source>
</evidence>
<evidence type="ECO:0000256" key="2">
    <source>
        <dbReference type="ARBA" id="ARBA00022448"/>
    </source>
</evidence>
<dbReference type="GO" id="GO:0005886">
    <property type="term" value="C:plasma membrane"/>
    <property type="evidence" value="ECO:0007669"/>
    <property type="project" value="UniProtKB-SubCell"/>
</dbReference>
<dbReference type="InterPro" id="IPR035906">
    <property type="entry name" value="MetI-like_sf"/>
</dbReference>
<evidence type="ECO:0000256" key="6">
    <source>
        <dbReference type="ARBA" id="ARBA00023136"/>
    </source>
</evidence>
<comment type="similarity">
    <text evidence="7">Belongs to the binding-protein-dependent transport system permease family.</text>
</comment>
<keyword evidence="6 7" id="KW-0472">Membrane</keyword>
<dbReference type="AlphaFoldDB" id="A0A6B1DVT3"/>
<proteinExistence type="inferred from homology"/>
<feature type="domain" description="ABC transmembrane type-1" evidence="8">
    <location>
        <begin position="81"/>
        <end position="293"/>
    </location>
</feature>
<dbReference type="CDD" id="cd06261">
    <property type="entry name" value="TM_PBP2"/>
    <property type="match status" value="1"/>
</dbReference>
<evidence type="ECO:0000256" key="5">
    <source>
        <dbReference type="ARBA" id="ARBA00022989"/>
    </source>
</evidence>
<keyword evidence="3" id="KW-1003">Cell membrane</keyword>
<accession>A0A6B1DVT3</accession>
<dbReference type="PANTHER" id="PTHR30193">
    <property type="entry name" value="ABC TRANSPORTER PERMEASE PROTEIN"/>
    <property type="match status" value="1"/>
</dbReference>
<keyword evidence="5 7" id="KW-1133">Transmembrane helix</keyword>
<reference evidence="9" key="1">
    <citation type="submission" date="2019-09" db="EMBL/GenBank/DDBJ databases">
        <title>Characterisation of the sponge microbiome using genome-centric metagenomics.</title>
        <authorList>
            <person name="Engelberts J.P."/>
            <person name="Robbins S.J."/>
            <person name="De Goeij J.M."/>
            <person name="Aranda M."/>
            <person name="Bell S.C."/>
            <person name="Webster N.S."/>
        </authorList>
    </citation>
    <scope>NUCLEOTIDE SEQUENCE</scope>
    <source>
        <strain evidence="9">SB0662_bin_9</strain>
    </source>
</reference>
<dbReference type="Pfam" id="PF00528">
    <property type="entry name" value="BPD_transp_1"/>
    <property type="match status" value="1"/>
</dbReference>